<reference evidence="2 3" key="1">
    <citation type="submission" date="2020-07" db="EMBL/GenBank/DDBJ databases">
        <title>Facklamia lactis sp. nov., isolated from raw milk.</title>
        <authorList>
            <person name="Doll E.V."/>
            <person name="Huptas C."/>
            <person name="Staib L."/>
            <person name="Wenning M."/>
            <person name="Scherer S."/>
        </authorList>
    </citation>
    <scope>NUCLEOTIDE SEQUENCE [LARGE SCALE GENOMIC DNA]</scope>
    <source>
        <strain evidence="2 3">DSM 111018</strain>
    </source>
</reference>
<accession>A0ABS0LPU5</accession>
<dbReference type="InterPro" id="IPR038071">
    <property type="entry name" value="UROD/MetE-like_sf"/>
</dbReference>
<gene>
    <name evidence="2" type="ORF">HZY91_03895</name>
</gene>
<dbReference type="RefSeq" id="WP_197116956.1">
    <property type="nucleotide sequence ID" value="NZ_JACBXR010000001.1"/>
</dbReference>
<dbReference type="SUPFAM" id="SSF51726">
    <property type="entry name" value="UROD/MetE-like"/>
    <property type="match status" value="1"/>
</dbReference>
<dbReference type="InterPro" id="IPR000257">
    <property type="entry name" value="Uroporphyrinogen_deCOase"/>
</dbReference>
<dbReference type="Gene3D" id="3.20.20.210">
    <property type="match status" value="1"/>
</dbReference>
<protein>
    <recommendedName>
        <fullName evidence="1">Uroporphyrinogen decarboxylase (URO-D) domain-containing protein</fullName>
    </recommendedName>
</protein>
<organism evidence="2 3">
    <name type="scientific">Facklamia lactis</name>
    <dbReference type="NCBI Taxonomy" id="2749967"/>
    <lineage>
        <taxon>Bacteria</taxon>
        <taxon>Bacillati</taxon>
        <taxon>Bacillota</taxon>
        <taxon>Bacilli</taxon>
        <taxon>Lactobacillales</taxon>
        <taxon>Aerococcaceae</taxon>
        <taxon>Facklamia</taxon>
    </lineage>
</organism>
<sequence>MMKYPENFKDLDWNNVTENPELLANKAIELKKFQSNQRITLPIQDEPFQRALGVKLEYNWRLGITVNENGWSEEKARLQLQNLKLQESDLNHFRKTIELLKAQNETVLVEVSGVFTTMNAFLPYEKLIVMTRRSPNEFEQITGRIIEILRNYLVWLDSWGVDYIYFTDAVAGVDIVGPKFARKYLGPLLLKILPVVEEFQQAKVLLCPRVFLTLEIMDSIRPSKVGPFYASSCSAFKLEVPIEEGYQLISL</sequence>
<name>A0ABS0LPU5_9LACT</name>
<dbReference type="Pfam" id="PF01208">
    <property type="entry name" value="URO-D"/>
    <property type="match status" value="1"/>
</dbReference>
<keyword evidence="3" id="KW-1185">Reference proteome</keyword>
<dbReference type="Proteomes" id="UP000721415">
    <property type="component" value="Unassembled WGS sequence"/>
</dbReference>
<evidence type="ECO:0000259" key="1">
    <source>
        <dbReference type="Pfam" id="PF01208"/>
    </source>
</evidence>
<evidence type="ECO:0000313" key="2">
    <source>
        <dbReference type="EMBL" id="MBG9986034.1"/>
    </source>
</evidence>
<evidence type="ECO:0000313" key="3">
    <source>
        <dbReference type="Proteomes" id="UP000721415"/>
    </source>
</evidence>
<feature type="domain" description="Uroporphyrinogen decarboxylase (URO-D)" evidence="1">
    <location>
        <begin position="4"/>
        <end position="201"/>
    </location>
</feature>
<proteinExistence type="predicted"/>
<comment type="caution">
    <text evidence="2">The sequence shown here is derived from an EMBL/GenBank/DDBJ whole genome shotgun (WGS) entry which is preliminary data.</text>
</comment>
<dbReference type="EMBL" id="JACBXQ010000002">
    <property type="protein sequence ID" value="MBG9986034.1"/>
    <property type="molecule type" value="Genomic_DNA"/>
</dbReference>